<proteinExistence type="predicted"/>
<evidence type="ECO:0000259" key="1">
    <source>
        <dbReference type="Pfam" id="PF20352"/>
    </source>
</evidence>
<evidence type="ECO:0000313" key="3">
    <source>
        <dbReference type="Proteomes" id="UP000198728"/>
    </source>
</evidence>
<reference evidence="2 3" key="1">
    <citation type="submission" date="2016-10" db="EMBL/GenBank/DDBJ databases">
        <authorList>
            <person name="de Groot N.N."/>
        </authorList>
    </citation>
    <scope>NUCLEOTIDE SEQUENCE [LARGE SCALE GENOMIC DNA]</scope>
    <source>
        <strain evidence="2 3">DSM 19548</strain>
    </source>
</reference>
<feature type="domain" description="DUF6647" evidence="1">
    <location>
        <begin position="37"/>
        <end position="156"/>
    </location>
</feature>
<dbReference type="Proteomes" id="UP000198728">
    <property type="component" value="Unassembled WGS sequence"/>
</dbReference>
<dbReference type="RefSeq" id="WP_143089798.1">
    <property type="nucleotide sequence ID" value="NZ_FOLG01000001.1"/>
</dbReference>
<dbReference type="AlphaFoldDB" id="A0A1I1DEW0"/>
<protein>
    <recommendedName>
        <fullName evidence="1">DUF6647 domain-containing protein</fullName>
    </recommendedName>
</protein>
<organism evidence="2 3">
    <name type="scientific">Tropicimonas isoalkanivorans</name>
    <dbReference type="NCBI Taxonomy" id="441112"/>
    <lineage>
        <taxon>Bacteria</taxon>
        <taxon>Pseudomonadati</taxon>
        <taxon>Pseudomonadota</taxon>
        <taxon>Alphaproteobacteria</taxon>
        <taxon>Rhodobacterales</taxon>
        <taxon>Roseobacteraceae</taxon>
        <taxon>Tropicimonas</taxon>
    </lineage>
</organism>
<dbReference type="OrthoDB" id="7851356at2"/>
<accession>A0A1I1DEW0</accession>
<sequence length="175" mass="19137">MQGLMVAGLTASLAHLAAADECAIQNAGPPAIDVSEIADLWAWVTDELGITESGPAPPVCAVSREELELRRLGNDLHGRPALEIEALYDRKRRQILVPETWSGNDPASLSVIVHELVHHAHTVSNRTLTCAEDGEKEAYAVQATWLERRDLDLHVAFGLDALTLKVLTSCSHLWY</sequence>
<name>A0A1I1DEW0_9RHOB</name>
<dbReference type="InterPro" id="IPR046589">
    <property type="entry name" value="DUF6647"/>
</dbReference>
<evidence type="ECO:0000313" key="2">
    <source>
        <dbReference type="EMBL" id="SFB73377.1"/>
    </source>
</evidence>
<dbReference type="EMBL" id="FOLG01000001">
    <property type="protein sequence ID" value="SFB73377.1"/>
    <property type="molecule type" value="Genomic_DNA"/>
</dbReference>
<keyword evidence="3" id="KW-1185">Reference proteome</keyword>
<dbReference type="Pfam" id="PF20352">
    <property type="entry name" value="DUF6647"/>
    <property type="match status" value="1"/>
</dbReference>
<gene>
    <name evidence="2" type="ORF">SAMN04488094_101185</name>
</gene>